<organism evidence="2 3">
    <name type="scientific">Phytophthora infestans</name>
    <name type="common">Potato late blight agent</name>
    <name type="synonym">Botrytis infestans</name>
    <dbReference type="NCBI Taxonomy" id="4787"/>
    <lineage>
        <taxon>Eukaryota</taxon>
        <taxon>Sar</taxon>
        <taxon>Stramenopiles</taxon>
        <taxon>Oomycota</taxon>
        <taxon>Peronosporomycetes</taxon>
        <taxon>Peronosporales</taxon>
        <taxon>Peronosporaceae</taxon>
        <taxon>Phytophthora</taxon>
    </lineage>
</organism>
<comment type="caution">
    <text evidence="2">The sequence shown here is derived from an EMBL/GenBank/DDBJ whole genome shotgun (WGS) entry which is preliminary data.</text>
</comment>
<dbReference type="EMBL" id="WSZM01000157">
    <property type="protein sequence ID" value="KAF4039908.1"/>
    <property type="molecule type" value="Genomic_DNA"/>
</dbReference>
<dbReference type="OMA" id="RSGCDPC"/>
<evidence type="ECO:0000256" key="1">
    <source>
        <dbReference type="SAM" id="MobiDB-lite"/>
    </source>
</evidence>
<dbReference type="AlphaFoldDB" id="A0A833SWL7"/>
<reference evidence="2" key="1">
    <citation type="submission" date="2020-04" db="EMBL/GenBank/DDBJ databases">
        <title>Hybrid Assembly of Korean Phytophthora infestans isolates.</title>
        <authorList>
            <person name="Prokchorchik M."/>
            <person name="Lee Y."/>
            <person name="Seo J."/>
            <person name="Cho J.-H."/>
            <person name="Park Y.-E."/>
            <person name="Jang D.-C."/>
            <person name="Im J.-S."/>
            <person name="Choi J.-G."/>
            <person name="Park H.-J."/>
            <person name="Lee G.-B."/>
            <person name="Lee Y.-G."/>
            <person name="Hong S.-Y."/>
            <person name="Cho K."/>
            <person name="Sohn K.H."/>
        </authorList>
    </citation>
    <scope>NUCLEOTIDE SEQUENCE</scope>
    <source>
        <strain evidence="2">KR_1_A1</strain>
    </source>
</reference>
<proteinExistence type="predicted"/>
<sequence>MMVPTTSDFDEMDAVTDSASDRSSLDALELGARLSQLSRAKMAVALNNVHHVQMCTTYDREEHVTIYVLDVFLQLAPRGLPSSALTASASTTEHKYKQSKRERRRRELREKDELRADYQVEHRYLTFRVLRERIGEAVAAPKDKSHPQWCPYCTRVRELANSGVFPSRFPNGSMAIAIGLRDLVVRNREERLESFVNLLLRAAKDVSYRSGCNPCGRFEVVSTLLSDFLTEPHLRTAGSAW</sequence>
<keyword evidence="3" id="KW-1185">Reference proteome</keyword>
<name>A0A833SWL7_PHYIN</name>
<gene>
    <name evidence="2" type="ORF">GN244_ATG07854</name>
</gene>
<evidence type="ECO:0000313" key="3">
    <source>
        <dbReference type="Proteomes" id="UP000602510"/>
    </source>
</evidence>
<dbReference type="Proteomes" id="UP000602510">
    <property type="component" value="Unassembled WGS sequence"/>
</dbReference>
<evidence type="ECO:0000313" key="2">
    <source>
        <dbReference type="EMBL" id="KAF4039908.1"/>
    </source>
</evidence>
<evidence type="ECO:0008006" key="4">
    <source>
        <dbReference type="Google" id="ProtNLM"/>
    </source>
</evidence>
<protein>
    <recommendedName>
        <fullName evidence="4">PX domain-containing protein</fullName>
    </recommendedName>
</protein>
<feature type="region of interest" description="Disordered" evidence="1">
    <location>
        <begin position="83"/>
        <end position="108"/>
    </location>
</feature>
<accession>A0A833SWL7</accession>